<feature type="domain" description="PEGA" evidence="1">
    <location>
        <begin position="295"/>
        <end position="336"/>
    </location>
</feature>
<organism evidence="2 3">
    <name type="scientific">Leptospira wolffii</name>
    <dbReference type="NCBI Taxonomy" id="409998"/>
    <lineage>
        <taxon>Bacteria</taxon>
        <taxon>Pseudomonadati</taxon>
        <taxon>Spirochaetota</taxon>
        <taxon>Spirochaetia</taxon>
        <taxon>Leptospirales</taxon>
        <taxon>Leptospiraceae</taxon>
        <taxon>Leptospira</taxon>
    </lineage>
</organism>
<reference evidence="2 3" key="1">
    <citation type="submission" date="2024-09" db="EMBL/GenBank/DDBJ databases">
        <title>Taxonomic and Genotyping Characterization of Leptospira Strains isolated from Multiple Sources in Colombia highlights the importance of intermediate species.</title>
        <authorList>
            <person name="Torres Higuera L."/>
            <person name="Rojas Tapias D."/>
            <person name="Jimenez Velasquez S."/>
            <person name="Renjifo Ibanez C."/>
        </authorList>
    </citation>
    <scope>NUCLEOTIDE SEQUENCE [LARGE SCALE GENOMIC DNA]</scope>
    <source>
        <strain evidence="2 3">Lep080</strain>
    </source>
</reference>
<accession>A0ABV5BNJ5</accession>
<dbReference type="NCBIfam" id="NF047815">
    <property type="entry name" value="LIC10124_lipo"/>
    <property type="match status" value="1"/>
</dbReference>
<dbReference type="PANTHER" id="PTHR36194">
    <property type="entry name" value="S-LAYER-LIKE PROTEIN"/>
    <property type="match status" value="1"/>
</dbReference>
<sequence>MENKSFRNILFFSLIAIIVGACSSVQRLNEPALTVQEPYFRPLGESANVFIFRESDTDYRVRKSGHELPVIAFAPISYPKSVDPKLASYFGEEFGLLWKEIKYVGVKIPAEAWSGKETLLEEAKKKDVDLLVFGKVSESDTGWTFRFQLKDPVDDSIFGEFEASFKKPVSSEESGTWTQAIFWKSSDRIISLESRQTTVPVWERKPDLSVIKESVNKSLRGSLNISSSSVDTEVFWKGKSLGNTPLTNVPVLEGIQEIQFVLKGKKPVTRTLQIRAGKKSSLFQEWEEDRTLGSAKIISVPAGLSVSIDGYKQGETPFYRSSLTPGAYQLELVKEGVDNNSLVYYEGVLDVKPDQVAEIALPYSGAGLLSDPEFWKPSGDSGFSAFGPRGLEFAKKKNLSNGWNGAYSLPFVPEELELEGYFLLPVDHKEGAVALTFHFPGFALGLQAGKENVSVFQFPSDGKTIATYKYKDIDKDIGRPFSFRASPKEKKLFLYLGGDLVWEGNLPSGGTWSVSVLTRGEEFKEKTPLKDLKILYKGYK</sequence>
<dbReference type="PROSITE" id="PS51257">
    <property type="entry name" value="PROKAR_LIPOPROTEIN"/>
    <property type="match status" value="1"/>
</dbReference>
<protein>
    <submittedName>
        <fullName evidence="2">PEGA domain-containing protein</fullName>
    </submittedName>
</protein>
<keyword evidence="3" id="KW-1185">Reference proteome</keyword>
<dbReference type="InterPro" id="IPR013229">
    <property type="entry name" value="PEGA"/>
</dbReference>
<dbReference type="Pfam" id="PF08308">
    <property type="entry name" value="PEGA"/>
    <property type="match status" value="1"/>
</dbReference>
<gene>
    <name evidence="2" type="ORF">ACE5IX_10245</name>
</gene>
<proteinExistence type="predicted"/>
<dbReference type="RefSeq" id="WP_210414441.1">
    <property type="nucleotide sequence ID" value="NZ_JBHILI010000005.1"/>
</dbReference>
<evidence type="ECO:0000313" key="2">
    <source>
        <dbReference type="EMBL" id="MFB5736889.1"/>
    </source>
</evidence>
<dbReference type="PANTHER" id="PTHR36194:SF1">
    <property type="entry name" value="S-LAYER-LIKE PROTEIN"/>
    <property type="match status" value="1"/>
</dbReference>
<name>A0ABV5BNJ5_9LEPT</name>
<dbReference type="Proteomes" id="UP001580391">
    <property type="component" value="Unassembled WGS sequence"/>
</dbReference>
<evidence type="ECO:0000259" key="1">
    <source>
        <dbReference type="Pfam" id="PF08308"/>
    </source>
</evidence>
<dbReference type="EMBL" id="JBHILJ010000004">
    <property type="protein sequence ID" value="MFB5736889.1"/>
    <property type="molecule type" value="Genomic_DNA"/>
</dbReference>
<evidence type="ECO:0000313" key="3">
    <source>
        <dbReference type="Proteomes" id="UP001580391"/>
    </source>
</evidence>
<comment type="caution">
    <text evidence="2">The sequence shown here is derived from an EMBL/GenBank/DDBJ whole genome shotgun (WGS) entry which is preliminary data.</text>
</comment>